<keyword evidence="3" id="KW-1185">Reference proteome</keyword>
<dbReference type="AlphaFoldDB" id="A0AAE0ZR02"/>
<feature type="compositionally biased region" description="Basic and acidic residues" evidence="1">
    <location>
        <begin position="183"/>
        <end position="192"/>
    </location>
</feature>
<accession>A0AAE0ZR02</accession>
<name>A0AAE0ZR02_9GAST</name>
<dbReference type="Proteomes" id="UP001283361">
    <property type="component" value="Unassembled WGS sequence"/>
</dbReference>
<protein>
    <submittedName>
        <fullName evidence="2">Uncharacterized protein</fullName>
    </submittedName>
</protein>
<comment type="caution">
    <text evidence="2">The sequence shown here is derived from an EMBL/GenBank/DDBJ whole genome shotgun (WGS) entry which is preliminary data.</text>
</comment>
<proteinExistence type="predicted"/>
<organism evidence="2 3">
    <name type="scientific">Elysia crispata</name>
    <name type="common">lettuce slug</name>
    <dbReference type="NCBI Taxonomy" id="231223"/>
    <lineage>
        <taxon>Eukaryota</taxon>
        <taxon>Metazoa</taxon>
        <taxon>Spiralia</taxon>
        <taxon>Lophotrochozoa</taxon>
        <taxon>Mollusca</taxon>
        <taxon>Gastropoda</taxon>
        <taxon>Heterobranchia</taxon>
        <taxon>Euthyneura</taxon>
        <taxon>Panpulmonata</taxon>
        <taxon>Sacoglossa</taxon>
        <taxon>Placobranchoidea</taxon>
        <taxon>Plakobranchidae</taxon>
        <taxon>Elysia</taxon>
    </lineage>
</organism>
<evidence type="ECO:0000256" key="1">
    <source>
        <dbReference type="SAM" id="MobiDB-lite"/>
    </source>
</evidence>
<sequence>MAIRVTFVSKNLIFRVTPNPAPVVSWHSSGSMIRDPLAALVQFISCAPSYAHHFALGCRQSGRKKTSSGDLHSSLRIGRCRIQTNSNILWRGPLSMFQQLLGNHLHRDPQPRASPCKNSQGSLLDAEARLSVFNIVTGRASSMRATMALLVREFSENTRGTQPTAFVSDMASVVEESGSASEKLPHVSRDPDDSLPTWSKGI</sequence>
<evidence type="ECO:0000313" key="2">
    <source>
        <dbReference type="EMBL" id="KAK3773703.1"/>
    </source>
</evidence>
<evidence type="ECO:0000313" key="3">
    <source>
        <dbReference type="Proteomes" id="UP001283361"/>
    </source>
</evidence>
<gene>
    <name evidence="2" type="ORF">RRG08_001432</name>
</gene>
<feature type="region of interest" description="Disordered" evidence="1">
    <location>
        <begin position="177"/>
        <end position="202"/>
    </location>
</feature>
<reference evidence="2" key="1">
    <citation type="journal article" date="2023" name="G3 (Bethesda)">
        <title>A reference genome for the long-term kleptoplast-retaining sea slug Elysia crispata morphotype clarki.</title>
        <authorList>
            <person name="Eastman K.E."/>
            <person name="Pendleton A.L."/>
            <person name="Shaikh M.A."/>
            <person name="Suttiyut T."/>
            <person name="Ogas R."/>
            <person name="Tomko P."/>
            <person name="Gavelis G."/>
            <person name="Widhalm J.R."/>
            <person name="Wisecaver J.H."/>
        </authorList>
    </citation>
    <scope>NUCLEOTIDE SEQUENCE</scope>
    <source>
        <strain evidence="2">ECLA1</strain>
    </source>
</reference>
<dbReference type="EMBL" id="JAWDGP010003518">
    <property type="protein sequence ID" value="KAK3773703.1"/>
    <property type="molecule type" value="Genomic_DNA"/>
</dbReference>